<keyword evidence="2" id="KW-1185">Reference proteome</keyword>
<sequence length="198" mass="22497">MISSCLKDNDLTKWSEGLRYVQFMKNRVIHSGIKQSTYRALFGIEPRVELSSSSLPQEIINDIRDEDDLKIIEDDSNGADNDGGVVKMDTQNIQVARKTAAENLEKQAKKMKASSDKSYPPAKIGDNITIPIPDVDKGGGDLRNIIGVIFQRNDKGLYKFGTKYGVLQKLYCRRRFFTHWVVKAHVNNIIKCKELFEK</sequence>
<proteinExistence type="predicted"/>
<comment type="caution">
    <text evidence="1">The sequence shown here is derived from an EMBL/GenBank/DDBJ whole genome shotgun (WGS) entry which is preliminary data.</text>
</comment>
<dbReference type="OrthoDB" id="2499658at2759"/>
<protein>
    <submittedName>
        <fullName evidence="1">(apollo) hypothetical protein</fullName>
    </submittedName>
</protein>
<reference evidence="1" key="1">
    <citation type="submission" date="2021-04" db="EMBL/GenBank/DDBJ databases">
        <authorList>
            <person name="Tunstrom K."/>
        </authorList>
    </citation>
    <scope>NUCLEOTIDE SEQUENCE</scope>
</reference>
<dbReference type="Proteomes" id="UP000691718">
    <property type="component" value="Unassembled WGS sequence"/>
</dbReference>
<gene>
    <name evidence="1" type="ORF">PAPOLLO_LOCUS18832</name>
</gene>
<evidence type="ECO:0000313" key="1">
    <source>
        <dbReference type="EMBL" id="CAG5027459.1"/>
    </source>
</evidence>
<evidence type="ECO:0000313" key="2">
    <source>
        <dbReference type="Proteomes" id="UP000691718"/>
    </source>
</evidence>
<dbReference type="AlphaFoldDB" id="A0A8S3XJK2"/>
<name>A0A8S3XJK2_PARAO</name>
<accession>A0A8S3XJK2</accession>
<organism evidence="1 2">
    <name type="scientific">Parnassius apollo</name>
    <name type="common">Apollo butterfly</name>
    <name type="synonym">Papilio apollo</name>
    <dbReference type="NCBI Taxonomy" id="110799"/>
    <lineage>
        <taxon>Eukaryota</taxon>
        <taxon>Metazoa</taxon>
        <taxon>Ecdysozoa</taxon>
        <taxon>Arthropoda</taxon>
        <taxon>Hexapoda</taxon>
        <taxon>Insecta</taxon>
        <taxon>Pterygota</taxon>
        <taxon>Neoptera</taxon>
        <taxon>Endopterygota</taxon>
        <taxon>Lepidoptera</taxon>
        <taxon>Glossata</taxon>
        <taxon>Ditrysia</taxon>
        <taxon>Papilionoidea</taxon>
        <taxon>Papilionidae</taxon>
        <taxon>Parnassiinae</taxon>
        <taxon>Parnassini</taxon>
        <taxon>Parnassius</taxon>
        <taxon>Parnassius</taxon>
    </lineage>
</organism>
<dbReference type="EMBL" id="CAJQZP010001188">
    <property type="protein sequence ID" value="CAG5027459.1"/>
    <property type="molecule type" value="Genomic_DNA"/>
</dbReference>